<dbReference type="GO" id="GO:0005634">
    <property type="term" value="C:nucleus"/>
    <property type="evidence" value="ECO:0007669"/>
    <property type="project" value="TreeGrafter"/>
</dbReference>
<dbReference type="STRING" id="75913.A0A0K0F1K9"/>
<dbReference type="GO" id="GO:0000793">
    <property type="term" value="C:condensed chromosome"/>
    <property type="evidence" value="ECO:0007669"/>
    <property type="project" value="TreeGrafter"/>
</dbReference>
<dbReference type="GO" id="GO:0044547">
    <property type="term" value="F:DNA topoisomerase binding"/>
    <property type="evidence" value="ECO:0007669"/>
    <property type="project" value="TreeGrafter"/>
</dbReference>
<organism evidence="1 2">
    <name type="scientific">Strongyloides venezuelensis</name>
    <name type="common">Threadworm</name>
    <dbReference type="NCBI Taxonomy" id="75913"/>
    <lineage>
        <taxon>Eukaryota</taxon>
        <taxon>Metazoa</taxon>
        <taxon>Ecdysozoa</taxon>
        <taxon>Nematoda</taxon>
        <taxon>Chromadorea</taxon>
        <taxon>Rhabditida</taxon>
        <taxon>Tylenchina</taxon>
        <taxon>Panagrolaimomorpha</taxon>
        <taxon>Strongyloidoidea</taxon>
        <taxon>Strongyloididae</taxon>
        <taxon>Strongyloides</taxon>
    </lineage>
</organism>
<dbReference type="GO" id="GO:0044774">
    <property type="term" value="P:mitotic DNA integrity checkpoint signaling"/>
    <property type="evidence" value="ECO:0007669"/>
    <property type="project" value="TreeGrafter"/>
</dbReference>
<reference evidence="2" key="2">
    <citation type="submission" date="2015-08" db="UniProtKB">
        <authorList>
            <consortium name="WormBaseParasite"/>
        </authorList>
    </citation>
    <scope>IDENTIFICATION</scope>
</reference>
<keyword evidence="1" id="KW-1185">Reference proteome</keyword>
<dbReference type="Gene3D" id="3.30.420.10">
    <property type="entry name" value="Ribonuclease H-like superfamily/Ribonuclease H"/>
    <property type="match status" value="1"/>
</dbReference>
<evidence type="ECO:0000313" key="2">
    <source>
        <dbReference type="WBParaSite" id="SVE_0268400.1"/>
    </source>
</evidence>
<evidence type="ECO:0000313" key="1">
    <source>
        <dbReference type="Proteomes" id="UP000035680"/>
    </source>
</evidence>
<name>A0A0K0F1K9_STRVS</name>
<dbReference type="GO" id="GO:0046975">
    <property type="term" value="F:histone H3K36 methyltransferase activity"/>
    <property type="evidence" value="ECO:0007669"/>
    <property type="project" value="TreeGrafter"/>
</dbReference>
<dbReference type="InterPro" id="IPR036397">
    <property type="entry name" value="RNaseH_sf"/>
</dbReference>
<dbReference type="WBParaSite" id="SVE_0268400.1">
    <property type="protein sequence ID" value="SVE_0268400.1"/>
    <property type="gene ID" value="SVE_0268400"/>
</dbReference>
<dbReference type="GO" id="GO:0000729">
    <property type="term" value="P:DNA double-strand break processing"/>
    <property type="evidence" value="ECO:0007669"/>
    <property type="project" value="TreeGrafter"/>
</dbReference>
<dbReference type="PANTHER" id="PTHR46060:SF2">
    <property type="entry name" value="HISTONE-LYSINE N-METHYLTRANSFERASE SETMAR"/>
    <property type="match status" value="1"/>
</dbReference>
<dbReference type="GO" id="GO:0042800">
    <property type="term" value="F:histone H3K4 methyltransferase activity"/>
    <property type="evidence" value="ECO:0007669"/>
    <property type="project" value="TreeGrafter"/>
</dbReference>
<sequence length="98" mass="11615">MPAFVNRKKLNVLHDKAKPHVSKKSFQKLRELGYKTMLHPAYSPNFAPRDFHFFKHLDNFLTLKIFRDDENIITAFEAFIKSRTQGFYVKSINKLVSR</sequence>
<dbReference type="GO" id="GO:0031297">
    <property type="term" value="P:replication fork processing"/>
    <property type="evidence" value="ECO:0007669"/>
    <property type="project" value="TreeGrafter"/>
</dbReference>
<dbReference type="PANTHER" id="PTHR46060">
    <property type="entry name" value="MARINER MOS1 TRANSPOSASE-LIKE PROTEIN"/>
    <property type="match status" value="1"/>
</dbReference>
<dbReference type="GO" id="GO:0006303">
    <property type="term" value="P:double-strand break repair via nonhomologous end joining"/>
    <property type="evidence" value="ECO:0007669"/>
    <property type="project" value="TreeGrafter"/>
</dbReference>
<protein>
    <submittedName>
        <fullName evidence="2">Histone-lysine N-methyltransferase SETMAR</fullName>
    </submittedName>
</protein>
<accession>A0A0K0F1K9</accession>
<reference evidence="1" key="1">
    <citation type="submission" date="2014-07" db="EMBL/GenBank/DDBJ databases">
        <authorList>
            <person name="Martin A.A"/>
            <person name="De Silva N."/>
        </authorList>
    </citation>
    <scope>NUCLEOTIDE SEQUENCE</scope>
</reference>
<dbReference type="AlphaFoldDB" id="A0A0K0F1K9"/>
<proteinExistence type="predicted"/>
<dbReference type="GO" id="GO:0015074">
    <property type="term" value="P:DNA integration"/>
    <property type="evidence" value="ECO:0007669"/>
    <property type="project" value="TreeGrafter"/>
</dbReference>
<dbReference type="GO" id="GO:0003697">
    <property type="term" value="F:single-stranded DNA binding"/>
    <property type="evidence" value="ECO:0007669"/>
    <property type="project" value="TreeGrafter"/>
</dbReference>
<dbReference type="GO" id="GO:0003690">
    <property type="term" value="F:double-stranded DNA binding"/>
    <property type="evidence" value="ECO:0007669"/>
    <property type="project" value="TreeGrafter"/>
</dbReference>
<dbReference type="GO" id="GO:0035861">
    <property type="term" value="C:site of double-strand break"/>
    <property type="evidence" value="ECO:0007669"/>
    <property type="project" value="TreeGrafter"/>
</dbReference>
<dbReference type="InterPro" id="IPR052709">
    <property type="entry name" value="Transposase-MT_Hybrid"/>
</dbReference>
<dbReference type="Proteomes" id="UP000035680">
    <property type="component" value="Unassembled WGS sequence"/>
</dbReference>
<dbReference type="GO" id="GO:0000014">
    <property type="term" value="F:single-stranded DNA endodeoxyribonuclease activity"/>
    <property type="evidence" value="ECO:0007669"/>
    <property type="project" value="TreeGrafter"/>
</dbReference>